<dbReference type="Proteomes" id="UP000631694">
    <property type="component" value="Unassembled WGS sequence"/>
</dbReference>
<accession>A0A931I3I3</accession>
<feature type="compositionally biased region" description="Polar residues" evidence="1">
    <location>
        <begin position="42"/>
        <end position="54"/>
    </location>
</feature>
<proteinExistence type="predicted"/>
<feature type="compositionally biased region" description="Low complexity" evidence="1">
    <location>
        <begin position="398"/>
        <end position="413"/>
    </location>
</feature>
<dbReference type="AlphaFoldDB" id="A0A931I3I3"/>
<dbReference type="Gene3D" id="2.60.40.10">
    <property type="entry name" value="Immunoglobulins"/>
    <property type="match status" value="1"/>
</dbReference>
<feature type="compositionally biased region" description="Low complexity" evidence="1">
    <location>
        <begin position="225"/>
        <end position="235"/>
    </location>
</feature>
<feature type="domain" description="LysM" evidence="2">
    <location>
        <begin position="578"/>
        <end position="627"/>
    </location>
</feature>
<dbReference type="RefSeq" id="WP_197312274.1">
    <property type="nucleotide sequence ID" value="NZ_JADZLT010000053.1"/>
</dbReference>
<keyword evidence="4" id="KW-1185">Reference proteome</keyword>
<feature type="region of interest" description="Disordered" evidence="1">
    <location>
        <begin position="42"/>
        <end position="64"/>
    </location>
</feature>
<dbReference type="InterPro" id="IPR052196">
    <property type="entry name" value="Bact_Kbp"/>
</dbReference>
<feature type="compositionally biased region" description="Low complexity" evidence="1">
    <location>
        <begin position="203"/>
        <end position="218"/>
    </location>
</feature>
<dbReference type="InterPro" id="IPR036779">
    <property type="entry name" value="LysM_dom_sf"/>
</dbReference>
<evidence type="ECO:0000259" key="2">
    <source>
        <dbReference type="PROSITE" id="PS51782"/>
    </source>
</evidence>
<gene>
    <name evidence="3" type="ORF">I5731_15280</name>
</gene>
<dbReference type="PROSITE" id="PS51782">
    <property type="entry name" value="LYSM"/>
    <property type="match status" value="1"/>
</dbReference>
<feature type="region of interest" description="Disordered" evidence="1">
    <location>
        <begin position="355"/>
        <end position="385"/>
    </location>
</feature>
<protein>
    <submittedName>
        <fullName evidence="3">LysM peptidoglycan-binding domain-containing protein</fullName>
    </submittedName>
</protein>
<dbReference type="Gene3D" id="3.10.350.10">
    <property type="entry name" value="LysM domain"/>
    <property type="match status" value="1"/>
</dbReference>
<reference evidence="3" key="1">
    <citation type="submission" date="2020-12" db="EMBL/GenBank/DDBJ databases">
        <title>Methylobrevis albus sp. nov., isolated from fresh water lack sediment.</title>
        <authorList>
            <person name="Zou Q."/>
        </authorList>
    </citation>
    <scope>NUCLEOTIDE SEQUENCE</scope>
    <source>
        <strain evidence="3">L22</strain>
    </source>
</reference>
<comment type="caution">
    <text evidence="3">The sequence shown here is derived from an EMBL/GenBank/DDBJ whole genome shotgun (WGS) entry which is preliminary data.</text>
</comment>
<dbReference type="PANTHER" id="PTHR34700:SF4">
    <property type="entry name" value="PHAGE-LIKE ELEMENT PBSX PROTEIN XKDP"/>
    <property type="match status" value="1"/>
</dbReference>
<feature type="region of interest" description="Disordered" evidence="1">
    <location>
        <begin position="190"/>
        <end position="309"/>
    </location>
</feature>
<evidence type="ECO:0000256" key="1">
    <source>
        <dbReference type="SAM" id="MobiDB-lite"/>
    </source>
</evidence>
<sequence>MSRQVKTALSVAVVLIAIIFGLSATGTLDGLLRTLDVAATGETSVEQTPPTSAGGTAGEPSTGVDSAEVAEQVVPIFDLIRVEPDGAAVMAGQGAPNATVEILSNNDVVASGKATAEGSWAIVLEDPLAAGAHDIRVRATSPDGGPVIESEQRVAVSVPTGGQGEVLVVLNQPGTASAVLQLPGGEGSAITALTPPASTDPQSSGAAASTGASVATTVDTPPAEDVAPPATAQPADPAPAAPSVATADAAADTAADASTSAETAAAPESAPQPSASTETATTDTPPAATTTTTTTASQDAPAAGAADAAASATASAEGNAAEVAKSDAGAAEGAAAPGVDTPAASTTTDTAANDTAANGAVEPGTTPADAAATTPDPSGAPDNDAGAEQTLAAVQPDSAAEAGEGAPTAGGSAAATIGEAVPGADAPAAPAVTVEAVEIENATMLFAAGAAPRGARVRLYINDQPVGDAIAGAGDRWLLQQVISPLAPGAYRVRADKLDPAGGVSARAEVQFDFRDVAPPAEAAVAEAPGTASGAATPSQDTVTTVVSGNGITVAGSGTGAAAVGSGDEGEARVGQPASIIIRTGDNLWTISRRLYGRGVRYSTIYLANTDQIRSPHLIYPGQVFVLPAGDASWPADPAPAAAATPAPASDG</sequence>
<dbReference type="InterPro" id="IPR013783">
    <property type="entry name" value="Ig-like_fold"/>
</dbReference>
<dbReference type="InterPro" id="IPR018392">
    <property type="entry name" value="LysM"/>
</dbReference>
<dbReference type="SMART" id="SM00257">
    <property type="entry name" value="LysM"/>
    <property type="match status" value="1"/>
</dbReference>
<dbReference type="Pfam" id="PF01476">
    <property type="entry name" value="LysM"/>
    <property type="match status" value="1"/>
</dbReference>
<evidence type="ECO:0000313" key="4">
    <source>
        <dbReference type="Proteomes" id="UP000631694"/>
    </source>
</evidence>
<dbReference type="EMBL" id="JADZLT010000053">
    <property type="protein sequence ID" value="MBH0239187.1"/>
    <property type="molecule type" value="Genomic_DNA"/>
</dbReference>
<feature type="region of interest" description="Disordered" evidence="1">
    <location>
        <begin position="394"/>
        <end position="413"/>
    </location>
</feature>
<name>A0A931I3I3_9HYPH</name>
<dbReference type="PANTHER" id="PTHR34700">
    <property type="entry name" value="POTASSIUM BINDING PROTEIN KBP"/>
    <property type="match status" value="1"/>
</dbReference>
<feature type="compositionally biased region" description="Low complexity" evidence="1">
    <location>
        <begin position="355"/>
        <end position="382"/>
    </location>
</feature>
<feature type="region of interest" description="Disordered" evidence="1">
    <location>
        <begin position="331"/>
        <end position="350"/>
    </location>
</feature>
<evidence type="ECO:0000313" key="3">
    <source>
        <dbReference type="EMBL" id="MBH0239187.1"/>
    </source>
</evidence>
<dbReference type="CDD" id="cd00118">
    <property type="entry name" value="LysM"/>
    <property type="match status" value="1"/>
</dbReference>
<organism evidence="3 4">
    <name type="scientific">Methylobrevis albus</name>
    <dbReference type="NCBI Taxonomy" id="2793297"/>
    <lineage>
        <taxon>Bacteria</taxon>
        <taxon>Pseudomonadati</taxon>
        <taxon>Pseudomonadota</taxon>
        <taxon>Alphaproteobacteria</taxon>
        <taxon>Hyphomicrobiales</taxon>
        <taxon>Pleomorphomonadaceae</taxon>
        <taxon>Methylobrevis</taxon>
    </lineage>
</organism>
<feature type="compositionally biased region" description="Low complexity" evidence="1">
    <location>
        <begin position="241"/>
        <end position="309"/>
    </location>
</feature>